<sequence>MLDMKHYELICAIDEHSSLKDAASALGLTQPAASYRLQEIEKRLTVNIYDKRGRKLVLLPSGERLLKAGKLLLPFVRKVETEAVMLGRSDSYIRWGVSAYDTFDTILQYLPEASFNKLDINRYNTSNLVNALFEREVDFIIDTTPVNTKDFHCEKIFDDELLLTLNHKHPLNTAKHFSIEKIAQYPYLTYSRTHQPDMEFDTIFRPNNCSPNTIREADSVSLILKILSMNQQYVTFLSAWAAKNSPFDNITTLKKTAYSAPCTWYIIYHQSVENRPEIREVIRALQTIAEIK</sequence>
<dbReference type="GO" id="GO:0003700">
    <property type="term" value="F:DNA-binding transcription factor activity"/>
    <property type="evidence" value="ECO:0007669"/>
    <property type="project" value="InterPro"/>
</dbReference>
<dbReference type="InterPro" id="IPR036390">
    <property type="entry name" value="WH_DNA-bd_sf"/>
</dbReference>
<dbReference type="Pfam" id="PF00126">
    <property type="entry name" value="HTH_1"/>
    <property type="match status" value="1"/>
</dbReference>
<reference evidence="6 7" key="1">
    <citation type="submission" date="2016-06" db="EMBL/GenBank/DDBJ databases">
        <authorList>
            <person name="Kjaerup R.B."/>
            <person name="Dalgaard T.S."/>
            <person name="Juul-Madsen H.R."/>
        </authorList>
    </citation>
    <scope>NUCLEOTIDE SEQUENCE [LARGE SCALE GENOMIC DNA]</scope>
    <source>
        <strain evidence="6 7">CECT 8886</strain>
    </source>
</reference>
<evidence type="ECO:0000313" key="7">
    <source>
        <dbReference type="Proteomes" id="UP000092544"/>
    </source>
</evidence>
<dbReference type="EMBL" id="FLOB01000003">
    <property type="protein sequence ID" value="SBS30769.1"/>
    <property type="molecule type" value="Genomic_DNA"/>
</dbReference>
<dbReference type="RefSeq" id="WP_067015557.1">
    <property type="nucleotide sequence ID" value="NZ_FLOB01000003.1"/>
</dbReference>
<protein>
    <submittedName>
        <fullName evidence="6">HTH-type transcriptional regulator CynR</fullName>
    </submittedName>
</protein>
<dbReference type="InterPro" id="IPR005119">
    <property type="entry name" value="LysR_subst-bd"/>
</dbReference>
<dbReference type="Proteomes" id="UP000092544">
    <property type="component" value="Unassembled WGS sequence"/>
</dbReference>
<dbReference type="SUPFAM" id="SSF46785">
    <property type="entry name" value="Winged helix' DNA-binding domain"/>
    <property type="match status" value="1"/>
</dbReference>
<dbReference type="PROSITE" id="PS50931">
    <property type="entry name" value="HTH_LYSR"/>
    <property type="match status" value="1"/>
</dbReference>
<evidence type="ECO:0000256" key="2">
    <source>
        <dbReference type="ARBA" id="ARBA00023015"/>
    </source>
</evidence>
<dbReference type="Gene3D" id="1.10.10.10">
    <property type="entry name" value="Winged helix-like DNA-binding domain superfamily/Winged helix DNA-binding domain"/>
    <property type="match status" value="1"/>
</dbReference>
<dbReference type="AlphaFoldDB" id="A0A1A8TF54"/>
<dbReference type="STRING" id="1792290.MSP8886_01923"/>
<dbReference type="Gene3D" id="3.40.190.290">
    <property type="match status" value="1"/>
</dbReference>
<dbReference type="PANTHER" id="PTHR30126">
    <property type="entry name" value="HTH-TYPE TRANSCRIPTIONAL REGULATOR"/>
    <property type="match status" value="1"/>
</dbReference>
<feature type="domain" description="HTH lysR-type" evidence="5">
    <location>
        <begin position="2"/>
        <end position="59"/>
    </location>
</feature>
<keyword evidence="4" id="KW-0804">Transcription</keyword>
<dbReference type="InterPro" id="IPR000847">
    <property type="entry name" value="LysR_HTH_N"/>
</dbReference>
<evidence type="ECO:0000256" key="4">
    <source>
        <dbReference type="ARBA" id="ARBA00023163"/>
    </source>
</evidence>
<gene>
    <name evidence="6" type="primary">cynR_1</name>
    <name evidence="6" type="ORF">MSP8886_01923</name>
</gene>
<evidence type="ECO:0000259" key="5">
    <source>
        <dbReference type="PROSITE" id="PS50931"/>
    </source>
</evidence>
<accession>A0A1A8TF54</accession>
<evidence type="ECO:0000256" key="1">
    <source>
        <dbReference type="ARBA" id="ARBA00009437"/>
    </source>
</evidence>
<dbReference type="PANTHER" id="PTHR30126:SF40">
    <property type="entry name" value="HTH-TYPE TRANSCRIPTIONAL REGULATOR GLTR"/>
    <property type="match status" value="1"/>
</dbReference>
<dbReference type="Pfam" id="PF03466">
    <property type="entry name" value="LysR_substrate"/>
    <property type="match status" value="1"/>
</dbReference>
<comment type="similarity">
    <text evidence="1">Belongs to the LysR transcriptional regulatory family.</text>
</comment>
<keyword evidence="3" id="KW-0238">DNA-binding</keyword>
<dbReference type="GO" id="GO:0000976">
    <property type="term" value="F:transcription cis-regulatory region binding"/>
    <property type="evidence" value="ECO:0007669"/>
    <property type="project" value="TreeGrafter"/>
</dbReference>
<evidence type="ECO:0000256" key="3">
    <source>
        <dbReference type="ARBA" id="ARBA00023125"/>
    </source>
</evidence>
<dbReference type="SUPFAM" id="SSF53850">
    <property type="entry name" value="Periplasmic binding protein-like II"/>
    <property type="match status" value="1"/>
</dbReference>
<organism evidence="6 7">
    <name type="scientific">Marinomonas spartinae</name>
    <dbReference type="NCBI Taxonomy" id="1792290"/>
    <lineage>
        <taxon>Bacteria</taxon>
        <taxon>Pseudomonadati</taxon>
        <taxon>Pseudomonadota</taxon>
        <taxon>Gammaproteobacteria</taxon>
        <taxon>Oceanospirillales</taxon>
        <taxon>Oceanospirillaceae</taxon>
        <taxon>Marinomonas</taxon>
    </lineage>
</organism>
<dbReference type="OrthoDB" id="9785745at2"/>
<dbReference type="CDD" id="cd05466">
    <property type="entry name" value="PBP2_LTTR_substrate"/>
    <property type="match status" value="1"/>
</dbReference>
<dbReference type="InterPro" id="IPR036388">
    <property type="entry name" value="WH-like_DNA-bd_sf"/>
</dbReference>
<keyword evidence="7" id="KW-1185">Reference proteome</keyword>
<evidence type="ECO:0000313" key="6">
    <source>
        <dbReference type="EMBL" id="SBS30769.1"/>
    </source>
</evidence>
<keyword evidence="2" id="KW-0805">Transcription regulation</keyword>
<proteinExistence type="inferred from homology"/>
<name>A0A1A8TF54_9GAMM</name>